<dbReference type="GO" id="GO:0008320">
    <property type="term" value="F:protein transmembrane transporter activity"/>
    <property type="evidence" value="ECO:0007669"/>
    <property type="project" value="TreeGrafter"/>
</dbReference>
<evidence type="ECO:0000256" key="1">
    <source>
        <dbReference type="ARBA" id="ARBA00022452"/>
    </source>
</evidence>
<feature type="domain" description="Polypeptide-transport-associated ShlB-type" evidence="5">
    <location>
        <begin position="151"/>
        <end position="203"/>
    </location>
</feature>
<dbReference type="InterPro" id="IPR013686">
    <property type="entry name" value="Polypept-transport_assoc_ShlB"/>
</dbReference>
<gene>
    <name evidence="7" type="ORF">C1H70_07945</name>
</gene>
<keyword evidence="1" id="KW-1134">Transmembrane beta strand</keyword>
<dbReference type="Pfam" id="PF08479">
    <property type="entry name" value="POTRA_2"/>
    <property type="match status" value="1"/>
</dbReference>
<protein>
    <recommendedName>
        <fullName evidence="9">ShlB/FhaC/HecB family hemolysin secretion/activation protein</fullName>
    </recommendedName>
</protein>
<feature type="domain" description="ShlB POTRA" evidence="6">
    <location>
        <begin position="205"/>
        <end position="258"/>
    </location>
</feature>
<dbReference type="Gene3D" id="2.40.160.50">
    <property type="entry name" value="membrane protein fhac: a member of the omp85/tpsb transporter family"/>
    <property type="match status" value="1"/>
</dbReference>
<dbReference type="InterPro" id="IPR051544">
    <property type="entry name" value="TPS_OM_transporter"/>
</dbReference>
<reference evidence="7 8" key="1">
    <citation type="submission" date="2018-01" db="EMBL/GenBank/DDBJ databases">
        <title>Halomonas endophytica sp. nov., isolated from storage liquid in the stems of Populus euphratica.</title>
        <authorList>
            <person name="Chen C."/>
        </authorList>
    </citation>
    <scope>NUCLEOTIDE SEQUENCE [LARGE SCALE GENOMIC DNA]</scope>
    <source>
        <strain evidence="7 8">BZ-SZ-XJ27</strain>
    </source>
</reference>
<dbReference type="GO" id="GO:0046819">
    <property type="term" value="P:protein secretion by the type V secretion system"/>
    <property type="evidence" value="ECO:0007669"/>
    <property type="project" value="TreeGrafter"/>
</dbReference>
<dbReference type="InterPro" id="IPR027282">
    <property type="entry name" value="TPS"/>
</dbReference>
<comment type="caution">
    <text evidence="7">The sequence shown here is derived from an EMBL/GenBank/DDBJ whole genome shotgun (WGS) entry which is preliminary data.</text>
</comment>
<dbReference type="OrthoDB" id="290122at2"/>
<dbReference type="InterPro" id="IPR005565">
    <property type="entry name" value="Hemolysn_activator_HlyB_C"/>
</dbReference>
<evidence type="ECO:0008006" key="9">
    <source>
        <dbReference type="Google" id="ProtNLM"/>
    </source>
</evidence>
<dbReference type="EMBL" id="PNRG01000015">
    <property type="protein sequence ID" value="PMR80601.1"/>
    <property type="molecule type" value="Genomic_DNA"/>
</dbReference>
<evidence type="ECO:0000256" key="3">
    <source>
        <dbReference type="ARBA" id="ARBA00023237"/>
    </source>
</evidence>
<dbReference type="Gene3D" id="3.10.20.310">
    <property type="entry name" value="membrane protein fhac"/>
    <property type="match status" value="1"/>
</dbReference>
<name>A0A2N7UJJ3_9GAMM</name>
<evidence type="ECO:0000256" key="2">
    <source>
        <dbReference type="ARBA" id="ARBA00022692"/>
    </source>
</evidence>
<evidence type="ECO:0000313" key="7">
    <source>
        <dbReference type="EMBL" id="PMR80601.1"/>
    </source>
</evidence>
<keyword evidence="2" id="KW-0812">Transmembrane</keyword>
<evidence type="ECO:0000259" key="5">
    <source>
        <dbReference type="Pfam" id="PF08479"/>
    </source>
</evidence>
<keyword evidence="1" id="KW-0472">Membrane</keyword>
<dbReference type="Pfam" id="PF17287">
    <property type="entry name" value="POTRA_3"/>
    <property type="match status" value="1"/>
</dbReference>
<dbReference type="PANTHER" id="PTHR34597">
    <property type="entry name" value="SLR1661 PROTEIN"/>
    <property type="match status" value="1"/>
</dbReference>
<dbReference type="PIRSF" id="PIRSF029745">
    <property type="entry name" value="FhaC"/>
    <property type="match status" value="1"/>
</dbReference>
<keyword evidence="8" id="KW-1185">Reference proteome</keyword>
<dbReference type="AlphaFoldDB" id="A0A2N7UJJ3"/>
<evidence type="ECO:0000259" key="4">
    <source>
        <dbReference type="Pfam" id="PF03865"/>
    </source>
</evidence>
<dbReference type="GO" id="GO:0098046">
    <property type="term" value="C:type V protein secretion system complex"/>
    <property type="evidence" value="ECO:0007669"/>
    <property type="project" value="TreeGrafter"/>
</dbReference>
<evidence type="ECO:0000313" key="8">
    <source>
        <dbReference type="Proteomes" id="UP000235547"/>
    </source>
</evidence>
<dbReference type="Proteomes" id="UP000235547">
    <property type="component" value="Unassembled WGS sequence"/>
</dbReference>
<dbReference type="Pfam" id="PF03865">
    <property type="entry name" value="ShlB"/>
    <property type="match status" value="1"/>
</dbReference>
<accession>A0A2N7UJJ3</accession>
<keyword evidence="3" id="KW-0998">Cell outer membrane</keyword>
<dbReference type="InterPro" id="IPR035251">
    <property type="entry name" value="ShlB_POTRA"/>
</dbReference>
<organism evidence="7 8">
    <name type="scientific">Halomonas urumqiensis</name>
    <dbReference type="NCBI Taxonomy" id="1684789"/>
    <lineage>
        <taxon>Bacteria</taxon>
        <taxon>Pseudomonadati</taxon>
        <taxon>Pseudomonadota</taxon>
        <taxon>Gammaproteobacteria</taxon>
        <taxon>Oceanospirillales</taxon>
        <taxon>Halomonadaceae</taxon>
        <taxon>Halomonas</taxon>
    </lineage>
</organism>
<dbReference type="PANTHER" id="PTHR34597:SF3">
    <property type="entry name" value="OUTER MEMBRANE TRANSPORTER CDIB"/>
    <property type="match status" value="1"/>
</dbReference>
<evidence type="ECO:0000259" key="6">
    <source>
        <dbReference type="Pfam" id="PF17287"/>
    </source>
</evidence>
<proteinExistence type="predicted"/>
<feature type="domain" description="Haemolysin activator HlyB C-terminal" evidence="4">
    <location>
        <begin position="263"/>
        <end position="577"/>
    </location>
</feature>
<sequence>MNRGAGLLVVIFLLNGLSRAIGSLPRSVMSTAEILKVFNDKALWCLSRGCACIGLMCVTSAVTAQNSQELDGESVRQFRLEQDRLRQQREQLQSQSDVRLQSLEESRSTLIFPGSEKPCFEISKISIEGLNESLRSWEWLYGHIDHPRDSQPVLNRCLGAKGVGVIMARLQHALVQKGWTTTRVVAPPQDLSSGELQLDILEGVISDIRFEQEHGQRAMLFNTVPARTGQVLNLRDIEQGLENLRRVPTVAADVSVEPGEQPGQSDLVIRHAQDNPLRVLASVDDSGDKSTGKYQGAFTLSYDNPLTLSDLFYITLQTEVGGRDSGDRGNSGYALHYSVPWGYGLLSLNGSSTRYHQTVSGAFQDYVYSGESDQYDAKLSHVLQRDHAGKTTTAIRAFHRRSHNYIDDTEVEVQRRVVSGIDVSLGHRRSVGDGLWDAALTYRRGIDAWGALPAPEEAFGEGTSRMRMWLVNASVRIPFEFIDQHWSYHGVAVGQWHDTPLTPQDRFTIGGRYSVRGFDGESILSGDSGLLIRNEISTLLGQGPYSLYLGLDWGRVSGQSTQMQVGDELAGAVIGLRSQWELGSARSSIDLFLGQPIYKPEGFRTASQDFGFSINLQF</sequence>